<dbReference type="PANTHER" id="PTHR45528:SF1">
    <property type="entry name" value="SENSOR HISTIDINE KINASE CPXA"/>
    <property type="match status" value="1"/>
</dbReference>
<evidence type="ECO:0000256" key="1">
    <source>
        <dbReference type="ARBA" id="ARBA00000085"/>
    </source>
</evidence>
<dbReference type="SUPFAM" id="SSF55874">
    <property type="entry name" value="ATPase domain of HSP90 chaperone/DNA topoisomerase II/histidine kinase"/>
    <property type="match status" value="1"/>
</dbReference>
<dbReference type="Proteomes" id="UP000320813">
    <property type="component" value="Unassembled WGS sequence"/>
</dbReference>
<evidence type="ECO:0000313" key="18">
    <source>
        <dbReference type="Proteomes" id="UP000320813"/>
    </source>
</evidence>
<dbReference type="Gene3D" id="6.10.340.10">
    <property type="match status" value="1"/>
</dbReference>
<keyword evidence="8" id="KW-0547">Nucleotide-binding</keyword>
<dbReference type="GO" id="GO:0005524">
    <property type="term" value="F:ATP binding"/>
    <property type="evidence" value="ECO:0007669"/>
    <property type="project" value="UniProtKB-KW"/>
</dbReference>
<gene>
    <name evidence="17" type="ORF">EVJ47_00735</name>
</gene>
<evidence type="ECO:0000256" key="9">
    <source>
        <dbReference type="ARBA" id="ARBA00022777"/>
    </source>
</evidence>
<dbReference type="InterPro" id="IPR036890">
    <property type="entry name" value="HATPase_C_sf"/>
</dbReference>
<dbReference type="SUPFAM" id="SSF47384">
    <property type="entry name" value="Homodimeric domain of signal transducing histidine kinase"/>
    <property type="match status" value="1"/>
</dbReference>
<feature type="domain" description="Histidine kinase" evidence="15">
    <location>
        <begin position="256"/>
        <end position="463"/>
    </location>
</feature>
<dbReference type="GO" id="GO:0000155">
    <property type="term" value="F:phosphorelay sensor kinase activity"/>
    <property type="evidence" value="ECO:0007669"/>
    <property type="project" value="InterPro"/>
</dbReference>
<feature type="transmembrane region" description="Helical" evidence="14">
    <location>
        <begin position="153"/>
        <end position="178"/>
    </location>
</feature>
<evidence type="ECO:0000259" key="16">
    <source>
        <dbReference type="PROSITE" id="PS50885"/>
    </source>
</evidence>
<accession>A0A519BC86</accession>
<keyword evidence="9 17" id="KW-0418">Kinase</keyword>
<evidence type="ECO:0000256" key="5">
    <source>
        <dbReference type="ARBA" id="ARBA00022553"/>
    </source>
</evidence>
<keyword evidence="5" id="KW-0597">Phosphoprotein</keyword>
<dbReference type="SMART" id="SM00387">
    <property type="entry name" value="HATPase_c"/>
    <property type="match status" value="1"/>
</dbReference>
<dbReference type="InterPro" id="IPR004358">
    <property type="entry name" value="Sig_transdc_His_kin-like_C"/>
</dbReference>
<evidence type="ECO:0000256" key="2">
    <source>
        <dbReference type="ARBA" id="ARBA00004651"/>
    </source>
</evidence>
<dbReference type="EC" id="2.7.13.3" evidence="3"/>
<dbReference type="InterPro" id="IPR005467">
    <property type="entry name" value="His_kinase_dom"/>
</dbReference>
<keyword evidence="4" id="KW-1003">Cell membrane</keyword>
<evidence type="ECO:0000256" key="13">
    <source>
        <dbReference type="ARBA" id="ARBA00023136"/>
    </source>
</evidence>
<evidence type="ECO:0000256" key="10">
    <source>
        <dbReference type="ARBA" id="ARBA00022840"/>
    </source>
</evidence>
<evidence type="ECO:0000256" key="12">
    <source>
        <dbReference type="ARBA" id="ARBA00023012"/>
    </source>
</evidence>
<name>A0A519BC86_9DELT</name>
<dbReference type="CDD" id="cd06225">
    <property type="entry name" value="HAMP"/>
    <property type="match status" value="1"/>
</dbReference>
<dbReference type="SUPFAM" id="SSF158472">
    <property type="entry name" value="HAMP domain-like"/>
    <property type="match status" value="1"/>
</dbReference>
<feature type="domain" description="HAMP" evidence="16">
    <location>
        <begin position="180"/>
        <end position="232"/>
    </location>
</feature>
<evidence type="ECO:0000256" key="8">
    <source>
        <dbReference type="ARBA" id="ARBA00022741"/>
    </source>
</evidence>
<evidence type="ECO:0000256" key="11">
    <source>
        <dbReference type="ARBA" id="ARBA00022989"/>
    </source>
</evidence>
<organism evidence="17 18">
    <name type="scientific">Candidatus Acidulodesulfobacterium ferriphilum</name>
    <dbReference type="NCBI Taxonomy" id="2597223"/>
    <lineage>
        <taxon>Bacteria</taxon>
        <taxon>Deltaproteobacteria</taxon>
        <taxon>Candidatus Acidulodesulfobacterales</taxon>
        <taxon>Candidatus Acidulodesulfobacterium</taxon>
    </lineage>
</organism>
<dbReference type="CDD" id="cd00082">
    <property type="entry name" value="HisKA"/>
    <property type="match status" value="1"/>
</dbReference>
<protein>
    <recommendedName>
        <fullName evidence="3">histidine kinase</fullName>
        <ecNumber evidence="3">2.7.13.3</ecNumber>
    </recommendedName>
</protein>
<evidence type="ECO:0000256" key="3">
    <source>
        <dbReference type="ARBA" id="ARBA00012438"/>
    </source>
</evidence>
<dbReference type="InterPro" id="IPR003661">
    <property type="entry name" value="HisK_dim/P_dom"/>
</dbReference>
<keyword evidence="13 14" id="KW-0472">Membrane</keyword>
<keyword evidence="7 14" id="KW-0812">Transmembrane</keyword>
<evidence type="ECO:0000256" key="7">
    <source>
        <dbReference type="ARBA" id="ARBA00022692"/>
    </source>
</evidence>
<dbReference type="Gene3D" id="3.30.565.10">
    <property type="entry name" value="Histidine kinase-like ATPase, C-terminal domain"/>
    <property type="match status" value="1"/>
</dbReference>
<reference evidence="17 18" key="1">
    <citation type="submission" date="2019-01" db="EMBL/GenBank/DDBJ databases">
        <title>Insights into ecological role of a new deltaproteobacterial order Candidatus Sinidesulfobacterales (Sva0485) by metagenomics and metatranscriptomics.</title>
        <authorList>
            <person name="Tan S."/>
            <person name="Liu J."/>
            <person name="Fang Y."/>
            <person name="Hedlund B.P."/>
            <person name="Lian Z.H."/>
            <person name="Huang L.Y."/>
            <person name="Li J.T."/>
            <person name="Huang L.N."/>
            <person name="Li W.J."/>
            <person name="Jiang H.C."/>
            <person name="Dong H.L."/>
            <person name="Shu W.S."/>
        </authorList>
    </citation>
    <scope>NUCLEOTIDE SEQUENCE [LARGE SCALE GENOMIC DNA]</scope>
    <source>
        <strain evidence="17">AP3</strain>
    </source>
</reference>
<sequence length="469" mass="53487">MEHFIKNLSIKWKILISAFAIFFFTIFLSDAVFLYTIYKTLSGRHYLKNTRIARILISEIKYSLYFNKIRFLKKYLKSNIKNYRIIKGISIYNPEGKLIMNSGKLYAAHNPVNDKKKDGSVLIRNIDYGGKILGLVAIKFNLKKEIEATNNRVFWVGVRFSLIALIFIALGLFMFYIITVIITKPLLEIKENIEKIKNGDYKISFTKRLNDEIGSVISAISSMALSIEDYTKKIDLVNKEKNELNCMAIMGEMSANIAHEVKNAIYIISSANAYISHETRNKIVLEVTNIINNEVKRLDKMTVDFLSFSRQRNPELVPVNINRLIDDSVRILKLEIDNLNIKLIKEFQEDLPVIKGDPELLKQVILNLIINAMDKTYNAGNKIIEIKTVLRGDFINIEIIDNGEVIPEENIEKILKPFFTTKKNGSGLGLPISMRIIKLHGGTINVYSKDNKTAFVLVIPKAVGSGIVK</sequence>
<dbReference type="InterPro" id="IPR050398">
    <property type="entry name" value="HssS/ArlS-like"/>
</dbReference>
<dbReference type="PROSITE" id="PS50885">
    <property type="entry name" value="HAMP"/>
    <property type="match status" value="1"/>
</dbReference>
<dbReference type="Pfam" id="PF02518">
    <property type="entry name" value="HATPase_c"/>
    <property type="match status" value="1"/>
</dbReference>
<evidence type="ECO:0000259" key="15">
    <source>
        <dbReference type="PROSITE" id="PS50109"/>
    </source>
</evidence>
<dbReference type="PRINTS" id="PR00344">
    <property type="entry name" value="BCTRLSENSOR"/>
</dbReference>
<feature type="transmembrane region" description="Helical" evidence="14">
    <location>
        <begin position="12"/>
        <end position="38"/>
    </location>
</feature>
<dbReference type="InterPro" id="IPR003594">
    <property type="entry name" value="HATPase_dom"/>
</dbReference>
<comment type="caution">
    <text evidence="17">The sequence shown here is derived from an EMBL/GenBank/DDBJ whole genome shotgun (WGS) entry which is preliminary data.</text>
</comment>
<dbReference type="AlphaFoldDB" id="A0A519BC86"/>
<dbReference type="InterPro" id="IPR003660">
    <property type="entry name" value="HAMP_dom"/>
</dbReference>
<dbReference type="GO" id="GO:0005886">
    <property type="term" value="C:plasma membrane"/>
    <property type="evidence" value="ECO:0007669"/>
    <property type="project" value="UniProtKB-SubCell"/>
</dbReference>
<comment type="subcellular location">
    <subcellularLocation>
        <location evidence="2">Cell membrane</location>
        <topology evidence="2">Multi-pass membrane protein</topology>
    </subcellularLocation>
</comment>
<evidence type="ECO:0000256" key="14">
    <source>
        <dbReference type="SAM" id="Phobius"/>
    </source>
</evidence>
<keyword evidence="11 14" id="KW-1133">Transmembrane helix</keyword>
<evidence type="ECO:0000256" key="6">
    <source>
        <dbReference type="ARBA" id="ARBA00022679"/>
    </source>
</evidence>
<dbReference type="PANTHER" id="PTHR45528">
    <property type="entry name" value="SENSOR HISTIDINE KINASE CPXA"/>
    <property type="match status" value="1"/>
</dbReference>
<dbReference type="EMBL" id="SGBD01000001">
    <property type="protein sequence ID" value="RZD14844.1"/>
    <property type="molecule type" value="Genomic_DNA"/>
</dbReference>
<dbReference type="Gene3D" id="1.10.287.130">
    <property type="match status" value="1"/>
</dbReference>
<comment type="catalytic activity">
    <reaction evidence="1">
        <text>ATP + protein L-histidine = ADP + protein N-phospho-L-histidine.</text>
        <dbReference type="EC" id="2.7.13.3"/>
    </reaction>
</comment>
<dbReference type="PROSITE" id="PS50109">
    <property type="entry name" value="HIS_KIN"/>
    <property type="match status" value="1"/>
</dbReference>
<evidence type="ECO:0000313" key="17">
    <source>
        <dbReference type="EMBL" id="RZD14844.1"/>
    </source>
</evidence>
<proteinExistence type="predicted"/>
<evidence type="ECO:0000256" key="4">
    <source>
        <dbReference type="ARBA" id="ARBA00022475"/>
    </source>
</evidence>
<dbReference type="InterPro" id="IPR036097">
    <property type="entry name" value="HisK_dim/P_sf"/>
</dbReference>
<keyword evidence="6" id="KW-0808">Transferase</keyword>
<keyword evidence="12" id="KW-0902">Two-component regulatory system</keyword>
<dbReference type="SMART" id="SM00388">
    <property type="entry name" value="HisKA"/>
    <property type="match status" value="1"/>
</dbReference>
<keyword evidence="10" id="KW-0067">ATP-binding</keyword>